<proteinExistence type="predicted"/>
<protein>
    <recommendedName>
        <fullName evidence="4">GPI anchored protein</fullName>
    </recommendedName>
</protein>
<evidence type="ECO:0008006" key="4">
    <source>
        <dbReference type="Google" id="ProtNLM"/>
    </source>
</evidence>
<sequence length="208" mass="20690">MHSTTILLASAAITGAVAVNQVVTLNLPTDVANSSFYTAAELIGSSGSATSYSFLCSETATICETDVTLVVEPTAYTMMFALSEGLTYTGACDVDTSASTDSCSVRTGTDDTWEDIGTDDISATEITITATAAPASNSASATTPASTTTTMAMATNTASTTGAETADASASSFGVETTDSDDAAMAMMTAVPWAGAVVAGLAAAVAMV</sequence>
<organism evidence="2 3">
    <name type="scientific">Aspergillus granulosus</name>
    <dbReference type="NCBI Taxonomy" id="176169"/>
    <lineage>
        <taxon>Eukaryota</taxon>
        <taxon>Fungi</taxon>
        <taxon>Dikarya</taxon>
        <taxon>Ascomycota</taxon>
        <taxon>Pezizomycotina</taxon>
        <taxon>Eurotiomycetes</taxon>
        <taxon>Eurotiomycetidae</taxon>
        <taxon>Eurotiales</taxon>
        <taxon>Aspergillaceae</taxon>
        <taxon>Aspergillus</taxon>
        <taxon>Aspergillus subgen. Nidulantes</taxon>
    </lineage>
</organism>
<dbReference type="Proteomes" id="UP001610334">
    <property type="component" value="Unassembled WGS sequence"/>
</dbReference>
<comment type="caution">
    <text evidence="2">The sequence shown here is derived from an EMBL/GenBank/DDBJ whole genome shotgun (WGS) entry which is preliminary data.</text>
</comment>
<keyword evidence="1" id="KW-0732">Signal</keyword>
<feature type="chain" id="PRO_5045440160" description="GPI anchored protein" evidence="1">
    <location>
        <begin position="19"/>
        <end position="208"/>
    </location>
</feature>
<feature type="signal peptide" evidence="1">
    <location>
        <begin position="1"/>
        <end position="18"/>
    </location>
</feature>
<evidence type="ECO:0000256" key="1">
    <source>
        <dbReference type="SAM" id="SignalP"/>
    </source>
</evidence>
<reference evidence="2 3" key="1">
    <citation type="submission" date="2024-07" db="EMBL/GenBank/DDBJ databases">
        <title>Section-level genome sequencing and comparative genomics of Aspergillus sections Usti and Cavernicolus.</title>
        <authorList>
            <consortium name="Lawrence Berkeley National Laboratory"/>
            <person name="Nybo J.L."/>
            <person name="Vesth T.C."/>
            <person name="Theobald S."/>
            <person name="Frisvad J.C."/>
            <person name="Larsen T.O."/>
            <person name="Kjaerboelling I."/>
            <person name="Rothschild-Mancinelli K."/>
            <person name="Lyhne E.K."/>
            <person name="Kogle M.E."/>
            <person name="Barry K."/>
            <person name="Clum A."/>
            <person name="Na H."/>
            <person name="Ledsgaard L."/>
            <person name="Lin J."/>
            <person name="Lipzen A."/>
            <person name="Kuo A."/>
            <person name="Riley R."/>
            <person name="Mondo S."/>
            <person name="Labutti K."/>
            <person name="Haridas S."/>
            <person name="Pangalinan J."/>
            <person name="Salamov A.A."/>
            <person name="Simmons B.A."/>
            <person name="Magnuson J.K."/>
            <person name="Chen J."/>
            <person name="Drula E."/>
            <person name="Henrissat B."/>
            <person name="Wiebenga A."/>
            <person name="Lubbers R.J."/>
            <person name="Gomes A.C."/>
            <person name="Makela M.R."/>
            <person name="Stajich J."/>
            <person name="Grigoriev I.V."/>
            <person name="Mortensen U.H."/>
            <person name="De Vries R.P."/>
            <person name="Baker S.E."/>
            <person name="Andersen M.R."/>
        </authorList>
    </citation>
    <scope>NUCLEOTIDE SEQUENCE [LARGE SCALE GENOMIC DNA]</scope>
    <source>
        <strain evidence="2 3">CBS 588.65</strain>
    </source>
</reference>
<evidence type="ECO:0000313" key="2">
    <source>
        <dbReference type="EMBL" id="KAL2820645.1"/>
    </source>
</evidence>
<keyword evidence="3" id="KW-1185">Reference proteome</keyword>
<name>A0ABR4HYS3_9EURO</name>
<gene>
    <name evidence="2" type="ORF">BJX63DRAFT_379821</name>
</gene>
<dbReference type="EMBL" id="JBFXLT010000006">
    <property type="protein sequence ID" value="KAL2820645.1"/>
    <property type="molecule type" value="Genomic_DNA"/>
</dbReference>
<accession>A0ABR4HYS3</accession>
<evidence type="ECO:0000313" key="3">
    <source>
        <dbReference type="Proteomes" id="UP001610334"/>
    </source>
</evidence>